<evidence type="ECO:0000313" key="2">
    <source>
        <dbReference type="EMBL" id="KAL0563133.1"/>
    </source>
</evidence>
<feature type="region of interest" description="Disordered" evidence="1">
    <location>
        <begin position="124"/>
        <end position="161"/>
    </location>
</feature>
<protein>
    <submittedName>
        <fullName evidence="2">Uncharacterized protein</fullName>
    </submittedName>
</protein>
<gene>
    <name evidence="2" type="ORF">V5O48_018943</name>
</gene>
<evidence type="ECO:0000313" key="3">
    <source>
        <dbReference type="Proteomes" id="UP001465976"/>
    </source>
</evidence>
<dbReference type="EMBL" id="JBAHYK010003894">
    <property type="protein sequence ID" value="KAL0563133.1"/>
    <property type="molecule type" value="Genomic_DNA"/>
</dbReference>
<accession>A0ABR3EJV4</accession>
<dbReference type="Proteomes" id="UP001465976">
    <property type="component" value="Unassembled WGS sequence"/>
</dbReference>
<sequence>MWLQIVCLGREQRHAPVFAELGNHPAASSGLSLSNNTARLVNNTTTIFTIACLFNVTSVPYLSQNLIGPLSHFSLFNLQQCLVVSNKDEFGFGEYGGFGGYSYGYGFDTGAAVMNRKRKGRKEKEKGLGCVPGGNAVANENEDDGASTVASNQGPWNDNGGAAADSSFVVVDASTMWDRVRVGVKRAHEKKERVKYQCLLDKRSSMSDTPTLSPAKANG</sequence>
<comment type="caution">
    <text evidence="2">The sequence shown here is derived from an EMBL/GenBank/DDBJ whole genome shotgun (WGS) entry which is preliminary data.</text>
</comment>
<proteinExistence type="predicted"/>
<feature type="region of interest" description="Disordered" evidence="1">
    <location>
        <begin position="199"/>
        <end position="219"/>
    </location>
</feature>
<name>A0ABR3EJV4_9AGAR</name>
<keyword evidence="3" id="KW-1185">Reference proteome</keyword>
<evidence type="ECO:0000256" key="1">
    <source>
        <dbReference type="SAM" id="MobiDB-lite"/>
    </source>
</evidence>
<organism evidence="2 3">
    <name type="scientific">Marasmius crinis-equi</name>
    <dbReference type="NCBI Taxonomy" id="585013"/>
    <lineage>
        <taxon>Eukaryota</taxon>
        <taxon>Fungi</taxon>
        <taxon>Dikarya</taxon>
        <taxon>Basidiomycota</taxon>
        <taxon>Agaricomycotina</taxon>
        <taxon>Agaricomycetes</taxon>
        <taxon>Agaricomycetidae</taxon>
        <taxon>Agaricales</taxon>
        <taxon>Marasmiineae</taxon>
        <taxon>Marasmiaceae</taxon>
        <taxon>Marasmius</taxon>
    </lineage>
</organism>
<reference evidence="2 3" key="1">
    <citation type="submission" date="2024-02" db="EMBL/GenBank/DDBJ databases">
        <title>A draft genome for the cacao thread blight pathogen Marasmius crinis-equi.</title>
        <authorList>
            <person name="Cohen S.P."/>
            <person name="Baruah I.K."/>
            <person name="Amoako-Attah I."/>
            <person name="Bukari Y."/>
            <person name="Meinhardt L.W."/>
            <person name="Bailey B.A."/>
        </authorList>
    </citation>
    <scope>NUCLEOTIDE SEQUENCE [LARGE SCALE GENOMIC DNA]</scope>
    <source>
        <strain evidence="2 3">GH-76</strain>
    </source>
</reference>